<dbReference type="Proteomes" id="UP001595632">
    <property type="component" value="Unassembled WGS sequence"/>
</dbReference>
<reference evidence="2" key="1">
    <citation type="journal article" date="2019" name="Int. J. Syst. Evol. Microbiol.">
        <title>The Global Catalogue of Microorganisms (GCM) 10K type strain sequencing project: providing services to taxonomists for standard genome sequencing and annotation.</title>
        <authorList>
            <consortium name="The Broad Institute Genomics Platform"/>
            <consortium name="The Broad Institute Genome Sequencing Center for Infectious Disease"/>
            <person name="Wu L."/>
            <person name="Ma J."/>
        </authorList>
    </citation>
    <scope>NUCLEOTIDE SEQUENCE [LARGE SCALE GENOMIC DNA]</scope>
    <source>
        <strain evidence="2">KCTC 52366</strain>
    </source>
</reference>
<keyword evidence="2" id="KW-1185">Reference proteome</keyword>
<proteinExistence type="predicted"/>
<sequence>MSRKQLDHERIQTPGRMKAFTRLDRIRAGEASHPNIRMLSRRGRKGRTDASIVKQFLRIDRGYLA</sequence>
<name>A0ABV7GQL6_9RHOB</name>
<dbReference type="RefSeq" id="WP_275631928.1">
    <property type="nucleotide sequence ID" value="NZ_JARGYD010000002.1"/>
</dbReference>
<comment type="caution">
    <text evidence="1">The sequence shown here is derived from an EMBL/GenBank/DDBJ whole genome shotgun (WGS) entry which is preliminary data.</text>
</comment>
<gene>
    <name evidence="1" type="ORF">ACFOGP_03830</name>
</gene>
<accession>A0ABV7GQL6</accession>
<evidence type="ECO:0000313" key="2">
    <source>
        <dbReference type="Proteomes" id="UP001595632"/>
    </source>
</evidence>
<protein>
    <submittedName>
        <fullName evidence="1">Uncharacterized protein</fullName>
    </submittedName>
</protein>
<organism evidence="1 2">
    <name type="scientific">Psychromarinibacter halotolerans</name>
    <dbReference type="NCBI Taxonomy" id="1775175"/>
    <lineage>
        <taxon>Bacteria</taxon>
        <taxon>Pseudomonadati</taxon>
        <taxon>Pseudomonadota</taxon>
        <taxon>Alphaproteobacteria</taxon>
        <taxon>Rhodobacterales</taxon>
        <taxon>Paracoccaceae</taxon>
        <taxon>Psychromarinibacter</taxon>
    </lineage>
</organism>
<dbReference type="EMBL" id="JBHRTB010000010">
    <property type="protein sequence ID" value="MFC3141821.1"/>
    <property type="molecule type" value="Genomic_DNA"/>
</dbReference>
<evidence type="ECO:0000313" key="1">
    <source>
        <dbReference type="EMBL" id="MFC3141821.1"/>
    </source>
</evidence>